<dbReference type="GO" id="GO:0006361">
    <property type="term" value="P:transcription initiation at RNA polymerase I promoter"/>
    <property type="evidence" value="ECO:0007669"/>
    <property type="project" value="InterPro"/>
</dbReference>
<accession>A0AA41V401</accession>
<dbReference type="GO" id="GO:0001042">
    <property type="term" value="F:RNA polymerase I core binding"/>
    <property type="evidence" value="ECO:0007669"/>
    <property type="project" value="TreeGrafter"/>
</dbReference>
<feature type="compositionally biased region" description="Basic and acidic residues" evidence="2">
    <location>
        <begin position="241"/>
        <end position="259"/>
    </location>
</feature>
<reference evidence="3" key="1">
    <citation type="submission" date="2022-03" db="EMBL/GenBank/DDBJ databases">
        <title>A functionally conserved STORR gene fusion in Papaver species that diverged 16.8 million years ago.</title>
        <authorList>
            <person name="Catania T."/>
        </authorList>
    </citation>
    <scope>NUCLEOTIDE SEQUENCE</scope>
    <source>
        <strain evidence="3">S-191538</strain>
    </source>
</reference>
<dbReference type="GO" id="GO:0005634">
    <property type="term" value="C:nucleus"/>
    <property type="evidence" value="ECO:0007669"/>
    <property type="project" value="TreeGrafter"/>
</dbReference>
<dbReference type="PANTHER" id="PTHR12790">
    <property type="entry name" value="TRANSCRIPTION INITIATION FACTOR IA RRN3"/>
    <property type="match status" value="1"/>
</dbReference>
<evidence type="ECO:0000256" key="2">
    <source>
        <dbReference type="SAM" id="MobiDB-lite"/>
    </source>
</evidence>
<dbReference type="EMBL" id="JAJJMA010108378">
    <property type="protein sequence ID" value="MCL7031067.1"/>
    <property type="molecule type" value="Genomic_DNA"/>
</dbReference>
<feature type="region of interest" description="Disordered" evidence="2">
    <location>
        <begin position="241"/>
        <end position="264"/>
    </location>
</feature>
<dbReference type="PANTHER" id="PTHR12790:SF0">
    <property type="entry name" value="RNA POLYMERASE I-SPECIFIC TRANSCRIPTION INITIATION FACTOR RRN3-RELATED"/>
    <property type="match status" value="1"/>
</dbReference>
<dbReference type="AlphaFoldDB" id="A0AA41V401"/>
<proteinExistence type="inferred from homology"/>
<sequence length="629" mass="70720">MGMELEGSMEEYIDTGDIEYNDSEVAAHIRDILSKVVQGGDTSDYYDLVGKLSQSGHMTPDDVASLVTSLKGLSGAVASINIVRHESLLQAIFGMNMWKYNPDVMDVLVNLIIRLATSSGEFVDSSLEMLIKNFTPHQSLLENLHKPRGIVKKEQVLDRVHSALINITELVPLAPLRLLPILSQRMPNIFGSERAMAIYVENMLRLESGPIGEFVGSTMLLAVVDRLVELDVEIGWDDITENKSDESESDKNESDKGIFEMEPEDMDGGDYYGLSKPEKVNAVAEKLDYLMELICQHLKSCAENGRLLKVFETLLQSFHVTVLNTQRSKFAQFFMFYACSLDPEECGVSFSIMLTDVFCCNTGIPLTRMSSIAYLASYLSRAKFLEGQIIASTLQRLVNWCVDYCRLVDAEERTLNPQAHRVFYSGCQAIMYVLCFRMGEMLSDSDLKSQIFGFPLQLILKHPLNPLKVCLPLIVEEFLKQAKAASLFTTSENFHFTNLLESDLSKAFGGVERLDMFFPFDPYLLSKSNRFIKPIFRRWSNAANMDADKEGFSAEEQLGEEVDYLSDESDEDMGRSFNDGDDLYPDDFEDSMNKMSITPKSSLKCSMGGEHKIIPKKMPAIIRPSTSPL</sequence>
<gene>
    <name evidence="3" type="ORF">MKW94_030111</name>
</gene>
<name>A0AA41V401_PAPNU</name>
<comment type="similarity">
    <text evidence="1">Belongs to the RRN3 family.</text>
</comment>
<evidence type="ECO:0008006" key="5">
    <source>
        <dbReference type="Google" id="ProtNLM"/>
    </source>
</evidence>
<dbReference type="Pfam" id="PF05327">
    <property type="entry name" value="RRN3"/>
    <property type="match status" value="1"/>
</dbReference>
<protein>
    <recommendedName>
        <fullName evidence="5">RNA polymerase I-specific transcription initiation factor RRN3</fullName>
    </recommendedName>
</protein>
<keyword evidence="4" id="KW-1185">Reference proteome</keyword>
<dbReference type="InterPro" id="IPR007991">
    <property type="entry name" value="RNA_pol_I_trans_ini_fac_RRN3"/>
</dbReference>
<organism evidence="3 4">
    <name type="scientific">Papaver nudicaule</name>
    <name type="common">Iceland poppy</name>
    <dbReference type="NCBI Taxonomy" id="74823"/>
    <lineage>
        <taxon>Eukaryota</taxon>
        <taxon>Viridiplantae</taxon>
        <taxon>Streptophyta</taxon>
        <taxon>Embryophyta</taxon>
        <taxon>Tracheophyta</taxon>
        <taxon>Spermatophyta</taxon>
        <taxon>Magnoliopsida</taxon>
        <taxon>Ranunculales</taxon>
        <taxon>Papaveraceae</taxon>
        <taxon>Papaveroideae</taxon>
        <taxon>Papaver</taxon>
    </lineage>
</organism>
<evidence type="ECO:0000313" key="4">
    <source>
        <dbReference type="Proteomes" id="UP001177140"/>
    </source>
</evidence>
<dbReference type="GO" id="GO:0001181">
    <property type="term" value="F:RNA polymerase I general transcription initiation factor activity"/>
    <property type="evidence" value="ECO:0007669"/>
    <property type="project" value="InterPro"/>
</dbReference>
<comment type="caution">
    <text evidence="3">The sequence shown here is derived from an EMBL/GenBank/DDBJ whole genome shotgun (WGS) entry which is preliminary data.</text>
</comment>
<evidence type="ECO:0000256" key="1">
    <source>
        <dbReference type="ARBA" id="ARBA00010098"/>
    </source>
</evidence>
<dbReference type="Proteomes" id="UP001177140">
    <property type="component" value="Unassembled WGS sequence"/>
</dbReference>
<evidence type="ECO:0000313" key="3">
    <source>
        <dbReference type="EMBL" id="MCL7031067.1"/>
    </source>
</evidence>